<dbReference type="FunFam" id="1.10.8.350:FF:000001">
    <property type="entry name" value="Lytic murein transglycosylase B"/>
    <property type="match status" value="1"/>
</dbReference>
<dbReference type="SUPFAM" id="SSF53955">
    <property type="entry name" value="Lysozyme-like"/>
    <property type="match status" value="1"/>
</dbReference>
<proteinExistence type="predicted"/>
<name>B8EJ67_METSB</name>
<dbReference type="eggNOG" id="COG2951">
    <property type="taxonomic scope" value="Bacteria"/>
</dbReference>
<dbReference type="STRING" id="395965.Msil_3675"/>
<gene>
    <name evidence="3" type="ordered locus">Msil_3675</name>
</gene>
<dbReference type="EMBL" id="CP001280">
    <property type="protein sequence ID" value="ACK52559.1"/>
    <property type="molecule type" value="Genomic_DNA"/>
</dbReference>
<dbReference type="InterPro" id="IPR031304">
    <property type="entry name" value="SLT_2"/>
</dbReference>
<evidence type="ECO:0000313" key="4">
    <source>
        <dbReference type="Proteomes" id="UP000002257"/>
    </source>
</evidence>
<feature type="signal peptide" evidence="1">
    <location>
        <begin position="1"/>
        <end position="24"/>
    </location>
</feature>
<dbReference type="AlphaFoldDB" id="B8EJ67"/>
<feature type="chain" id="PRO_5002871406" evidence="1">
    <location>
        <begin position="25"/>
        <end position="271"/>
    </location>
</feature>
<keyword evidence="1" id="KW-0732">Signal</keyword>
<evidence type="ECO:0000313" key="3">
    <source>
        <dbReference type="EMBL" id="ACK52559.1"/>
    </source>
</evidence>
<dbReference type="Gene3D" id="1.10.8.350">
    <property type="entry name" value="Bacterial muramidase"/>
    <property type="match status" value="1"/>
</dbReference>
<dbReference type="RefSeq" id="WP_012592627.1">
    <property type="nucleotide sequence ID" value="NC_011666.1"/>
</dbReference>
<dbReference type="HOGENOM" id="CLU_035402_3_0_5"/>
<evidence type="ECO:0000256" key="1">
    <source>
        <dbReference type="SAM" id="SignalP"/>
    </source>
</evidence>
<dbReference type="InterPro" id="IPR023346">
    <property type="entry name" value="Lysozyme-like_dom_sf"/>
</dbReference>
<dbReference type="GO" id="GO:0008933">
    <property type="term" value="F:peptidoglycan lytic transglycosylase activity"/>
    <property type="evidence" value="ECO:0007669"/>
    <property type="project" value="TreeGrafter"/>
</dbReference>
<keyword evidence="4" id="KW-1185">Reference proteome</keyword>
<dbReference type="KEGG" id="msl:Msil_3675"/>
<dbReference type="Pfam" id="PF13406">
    <property type="entry name" value="SLT_2"/>
    <property type="match status" value="1"/>
</dbReference>
<accession>B8EJ67</accession>
<reference evidence="3 4" key="1">
    <citation type="journal article" date="2010" name="J. Bacteriol.">
        <title>Complete genome sequence of the aerobic facultative methanotroph Methylocella silvestris BL2.</title>
        <authorList>
            <person name="Chen Y."/>
            <person name="Crombie A."/>
            <person name="Rahman M.T."/>
            <person name="Dedysh S.N."/>
            <person name="Liesack W."/>
            <person name="Stott M.B."/>
            <person name="Alam M."/>
            <person name="Theisen A.R."/>
            <person name="Murrell J.C."/>
            <person name="Dunfield P.F."/>
        </authorList>
    </citation>
    <scope>NUCLEOTIDE SEQUENCE [LARGE SCALE GENOMIC DNA]</scope>
    <source>
        <strain evidence="4">DSM 15510 / CIP 108128 / LMG 27833 / NCIMB 13906 / BL2</strain>
    </source>
</reference>
<evidence type="ECO:0000259" key="2">
    <source>
        <dbReference type="Pfam" id="PF13406"/>
    </source>
</evidence>
<protein>
    <submittedName>
        <fullName evidence="3">Lytic murein transglycosylase</fullName>
    </submittedName>
</protein>
<dbReference type="CDD" id="cd13399">
    <property type="entry name" value="Slt35-like"/>
    <property type="match status" value="1"/>
</dbReference>
<dbReference type="PANTHER" id="PTHR30163:SF8">
    <property type="entry name" value="LYTIC MUREIN TRANSGLYCOSYLASE"/>
    <property type="match status" value="1"/>
</dbReference>
<dbReference type="InterPro" id="IPR043426">
    <property type="entry name" value="MltB-like"/>
</dbReference>
<dbReference type="Proteomes" id="UP000002257">
    <property type="component" value="Chromosome"/>
</dbReference>
<dbReference type="NCBIfam" id="TIGR02283">
    <property type="entry name" value="MltB_2"/>
    <property type="match status" value="1"/>
</dbReference>
<dbReference type="GO" id="GO:0009253">
    <property type="term" value="P:peptidoglycan catabolic process"/>
    <property type="evidence" value="ECO:0007669"/>
    <property type="project" value="TreeGrafter"/>
</dbReference>
<dbReference type="Gene3D" id="1.10.530.10">
    <property type="match status" value="1"/>
</dbReference>
<feature type="domain" description="Transglycosylase SLT" evidence="2">
    <location>
        <begin position="33"/>
        <end position="238"/>
    </location>
</feature>
<organism evidence="3 4">
    <name type="scientific">Methylocella silvestris (strain DSM 15510 / CIP 108128 / LMG 27833 / NCIMB 13906 / BL2)</name>
    <dbReference type="NCBI Taxonomy" id="395965"/>
    <lineage>
        <taxon>Bacteria</taxon>
        <taxon>Pseudomonadati</taxon>
        <taxon>Pseudomonadota</taxon>
        <taxon>Alphaproteobacteria</taxon>
        <taxon>Hyphomicrobiales</taxon>
        <taxon>Beijerinckiaceae</taxon>
        <taxon>Methylocella</taxon>
    </lineage>
</organism>
<sequence length="271" mass="28814">MRSMIRLMILALGLSGFCLSSASAATCRDPAGFAAFIAAIKSEAAAQGISSGAIAALDGVAYSPSILAKDHGQRVFQQSFEQFSARMISPNRLRRGSTLLKTYASALSRIEAAYGVPGPVIVALWGLETDFGADSGGEATLQALATLAFDCRRTEKFQAELLDALRLVERGDLAPAAMRGAWAGELGQTQFMPSSYLKYAVDFNGNGRRDLIHDPLDALASTANYLKAHGWQAGAGWEPGQPNFAVIQKWNESEVYAKTVAAFATKLAATL</sequence>
<dbReference type="CAZy" id="GH103">
    <property type="family name" value="Glycoside Hydrolase Family 103"/>
</dbReference>
<dbReference type="PANTHER" id="PTHR30163">
    <property type="entry name" value="MEMBRANE-BOUND LYTIC MUREIN TRANSGLYCOSYLASE B"/>
    <property type="match status" value="1"/>
</dbReference>
<dbReference type="InterPro" id="IPR011970">
    <property type="entry name" value="MltB_2"/>
</dbReference>